<evidence type="ECO:0000313" key="1">
    <source>
        <dbReference type="EMBL" id="KAG0444625.1"/>
    </source>
</evidence>
<sequence length="689" mass="75288">MPPPSQAPPKAQSFVFSAPAEVPVDEIIDSLYRLVGEDSLTHLQHFGAMKFLAAVGSTAAADKMVAQGHLLLRSIVVPLEQVGPRIIKVAVFRLPPCVPDDALQAVFSSYGKELAISHLTYKDRPKLFTGTRVLRMEMKTPVPNFVNVGGHRVMCEYRGMKKVCARCGLEGHFGAACRTPLCDRCGVFGHGTDGCNAPCKRRGHNHATTDCTQCRSYSAVIRDEGLSDPRHPTLTAPDPPDSTPGAPPQPAETHPPVGVPPAAPSEASRRDGPDSDADPEAQTGADTASSSTSDPGVRPRTPAESATDNTESMESSPSESDSVSISELDHAAKRGPPSSSDSGPGPIPLTRDFNCVINSFQDVWGRGWGRSTWNAKVIRQFHLVDAWDVKNPNVFGYTWARRGSYSRLDRAYLPANFPFPVTRCEIVPRLARGLSRTTYRAGRSALWRMDVNLLRNPSSVAELRSSIAETLSQQPFDPTQWDGLKAAWQALLASAGRSRRARQTAPLNDLIRRMRIVQRGGTGTLLMQEFLSVLRARYGRVLKPVKRTQTQVSEPAFRYNSRTASAQFLKGRPVSDPEVVLPDGSVSFRQDDIDAAFREYFSRLYASAQSDTPCEFAADVRQFCGDLPGVPTEMSEGLVRPATRQEVVDVLRSMKTGSAPGPDGLPTEFYSKFWDVLAPILNRGGQSRY</sequence>
<accession>A0AC60QY52</accession>
<dbReference type="EMBL" id="JABSTQ010001723">
    <property type="protein sequence ID" value="KAG0444625.1"/>
    <property type="molecule type" value="Genomic_DNA"/>
</dbReference>
<evidence type="ECO:0000313" key="2">
    <source>
        <dbReference type="Proteomes" id="UP000805193"/>
    </source>
</evidence>
<proteinExistence type="predicted"/>
<comment type="caution">
    <text evidence="1">The sequence shown here is derived from an EMBL/GenBank/DDBJ whole genome shotgun (WGS) entry which is preliminary data.</text>
</comment>
<gene>
    <name evidence="1" type="ORF">HPB47_013575</name>
</gene>
<keyword evidence="2" id="KW-1185">Reference proteome</keyword>
<protein>
    <submittedName>
        <fullName evidence="1">Uncharacterized protein</fullName>
    </submittedName>
</protein>
<name>A0AC60QY52_IXOPE</name>
<dbReference type="Proteomes" id="UP000805193">
    <property type="component" value="Unassembled WGS sequence"/>
</dbReference>
<reference evidence="1 2" key="1">
    <citation type="journal article" date="2020" name="Cell">
        <title>Large-Scale Comparative Analyses of Tick Genomes Elucidate Their Genetic Diversity and Vector Capacities.</title>
        <authorList>
            <consortium name="Tick Genome and Microbiome Consortium (TIGMIC)"/>
            <person name="Jia N."/>
            <person name="Wang J."/>
            <person name="Shi W."/>
            <person name="Du L."/>
            <person name="Sun Y."/>
            <person name="Zhan W."/>
            <person name="Jiang J.F."/>
            <person name="Wang Q."/>
            <person name="Zhang B."/>
            <person name="Ji P."/>
            <person name="Bell-Sakyi L."/>
            <person name="Cui X.M."/>
            <person name="Yuan T.T."/>
            <person name="Jiang B.G."/>
            <person name="Yang W.F."/>
            <person name="Lam T.T."/>
            <person name="Chang Q.C."/>
            <person name="Ding S.J."/>
            <person name="Wang X.J."/>
            <person name="Zhu J.G."/>
            <person name="Ruan X.D."/>
            <person name="Zhao L."/>
            <person name="Wei J.T."/>
            <person name="Ye R.Z."/>
            <person name="Que T.C."/>
            <person name="Du C.H."/>
            <person name="Zhou Y.H."/>
            <person name="Cheng J.X."/>
            <person name="Dai P.F."/>
            <person name="Guo W.B."/>
            <person name="Han X.H."/>
            <person name="Huang E.J."/>
            <person name="Li L.F."/>
            <person name="Wei W."/>
            <person name="Gao Y.C."/>
            <person name="Liu J.Z."/>
            <person name="Shao H.Z."/>
            <person name="Wang X."/>
            <person name="Wang C.C."/>
            <person name="Yang T.C."/>
            <person name="Huo Q.B."/>
            <person name="Li W."/>
            <person name="Chen H.Y."/>
            <person name="Chen S.E."/>
            <person name="Zhou L.G."/>
            <person name="Ni X.B."/>
            <person name="Tian J.H."/>
            <person name="Sheng Y."/>
            <person name="Liu T."/>
            <person name="Pan Y.S."/>
            <person name="Xia L.Y."/>
            <person name="Li J."/>
            <person name="Zhao F."/>
            <person name="Cao W.C."/>
        </authorList>
    </citation>
    <scope>NUCLEOTIDE SEQUENCE [LARGE SCALE GENOMIC DNA]</scope>
    <source>
        <strain evidence="1">Iper-2018</strain>
    </source>
</reference>
<organism evidence="1 2">
    <name type="scientific">Ixodes persulcatus</name>
    <name type="common">Taiga tick</name>
    <dbReference type="NCBI Taxonomy" id="34615"/>
    <lineage>
        <taxon>Eukaryota</taxon>
        <taxon>Metazoa</taxon>
        <taxon>Ecdysozoa</taxon>
        <taxon>Arthropoda</taxon>
        <taxon>Chelicerata</taxon>
        <taxon>Arachnida</taxon>
        <taxon>Acari</taxon>
        <taxon>Parasitiformes</taxon>
        <taxon>Ixodida</taxon>
        <taxon>Ixodoidea</taxon>
        <taxon>Ixodidae</taxon>
        <taxon>Ixodinae</taxon>
        <taxon>Ixodes</taxon>
    </lineage>
</organism>